<proteinExistence type="predicted"/>
<organism evidence="1 2">
    <name type="scientific">Saccharothrix coeruleofusca</name>
    <dbReference type="NCBI Taxonomy" id="33919"/>
    <lineage>
        <taxon>Bacteria</taxon>
        <taxon>Bacillati</taxon>
        <taxon>Actinomycetota</taxon>
        <taxon>Actinomycetes</taxon>
        <taxon>Pseudonocardiales</taxon>
        <taxon>Pseudonocardiaceae</taxon>
        <taxon>Saccharothrix</taxon>
    </lineage>
</organism>
<evidence type="ECO:0000313" key="2">
    <source>
        <dbReference type="Proteomes" id="UP000639606"/>
    </source>
</evidence>
<dbReference type="EMBL" id="BMRG01000011">
    <property type="protein sequence ID" value="GGP70334.1"/>
    <property type="molecule type" value="Genomic_DNA"/>
</dbReference>
<dbReference type="AlphaFoldDB" id="A0A918AQS1"/>
<protein>
    <submittedName>
        <fullName evidence="1">Uncharacterized protein</fullName>
    </submittedName>
</protein>
<comment type="caution">
    <text evidence="1">The sequence shown here is derived from an EMBL/GenBank/DDBJ whole genome shotgun (WGS) entry which is preliminary data.</text>
</comment>
<evidence type="ECO:0000313" key="1">
    <source>
        <dbReference type="EMBL" id="GGP70334.1"/>
    </source>
</evidence>
<name>A0A918AQS1_9PSEU</name>
<dbReference type="Proteomes" id="UP000639606">
    <property type="component" value="Unassembled WGS sequence"/>
</dbReference>
<gene>
    <name evidence="1" type="ORF">GCM10010185_49220</name>
</gene>
<keyword evidence="2" id="KW-1185">Reference proteome</keyword>
<reference evidence="1" key="1">
    <citation type="journal article" date="2014" name="Int. J. Syst. Evol. Microbiol.">
        <title>Complete genome sequence of Corynebacterium casei LMG S-19264T (=DSM 44701T), isolated from a smear-ripened cheese.</title>
        <authorList>
            <consortium name="US DOE Joint Genome Institute (JGI-PGF)"/>
            <person name="Walter F."/>
            <person name="Albersmeier A."/>
            <person name="Kalinowski J."/>
            <person name="Ruckert C."/>
        </authorList>
    </citation>
    <scope>NUCLEOTIDE SEQUENCE</scope>
    <source>
        <strain evidence="1">JCM 3313</strain>
    </source>
</reference>
<accession>A0A918AQS1</accession>
<reference evidence="1" key="2">
    <citation type="submission" date="2020-09" db="EMBL/GenBank/DDBJ databases">
        <authorList>
            <person name="Sun Q."/>
            <person name="Ohkuma M."/>
        </authorList>
    </citation>
    <scope>NUCLEOTIDE SEQUENCE</scope>
    <source>
        <strain evidence="1">JCM 3313</strain>
    </source>
</reference>
<sequence length="74" mass="7862">MDAVTAAARAQGDVSRVPAAVAADGVEVLDTRLGETADSVWMRLRLRVPGGVRCREVIVLGERGVEIGSRRVDC</sequence>